<dbReference type="EMBL" id="JAUEMJ010000008">
    <property type="protein sequence ID" value="MDN3242488.1"/>
    <property type="molecule type" value="Genomic_DNA"/>
</dbReference>
<dbReference type="SUPFAM" id="SSF53474">
    <property type="entry name" value="alpha/beta-Hydrolases"/>
    <property type="match status" value="1"/>
</dbReference>
<dbReference type="InterPro" id="IPR000073">
    <property type="entry name" value="AB_hydrolase_1"/>
</dbReference>
<protein>
    <submittedName>
        <fullName evidence="2">Alpha/beta hydrolase</fullName>
    </submittedName>
</protein>
<dbReference type="GO" id="GO:0016787">
    <property type="term" value="F:hydrolase activity"/>
    <property type="evidence" value="ECO:0007669"/>
    <property type="project" value="UniProtKB-KW"/>
</dbReference>
<evidence type="ECO:0000259" key="1">
    <source>
        <dbReference type="Pfam" id="PF12697"/>
    </source>
</evidence>
<accession>A0ABT7YV26</accession>
<reference evidence="2" key="1">
    <citation type="submission" date="2023-06" db="EMBL/GenBank/DDBJ databases">
        <title>Gycomyces niveus sp.nov., a novel actinomycete isolated from soil in Shouguang.</title>
        <authorList>
            <person name="Yang X."/>
            <person name="Zhao J."/>
        </authorList>
    </citation>
    <scope>NUCLEOTIDE SEQUENCE</scope>
    <source>
        <strain evidence="2">NEAU C2</strain>
    </source>
</reference>
<dbReference type="InterPro" id="IPR029058">
    <property type="entry name" value="AB_hydrolase_fold"/>
</dbReference>
<dbReference type="PANTHER" id="PTHR43433">
    <property type="entry name" value="HYDROLASE, ALPHA/BETA FOLD FAMILY PROTEIN"/>
    <property type="match status" value="1"/>
</dbReference>
<evidence type="ECO:0000313" key="2">
    <source>
        <dbReference type="EMBL" id="MDN3242488.1"/>
    </source>
</evidence>
<dbReference type="PANTHER" id="PTHR43433:SF5">
    <property type="entry name" value="AB HYDROLASE-1 DOMAIN-CONTAINING PROTEIN"/>
    <property type="match status" value="1"/>
</dbReference>
<gene>
    <name evidence="2" type="ORF">QWI33_22395</name>
</gene>
<keyword evidence="2" id="KW-0378">Hydrolase</keyword>
<comment type="caution">
    <text evidence="2">The sequence shown here is derived from an EMBL/GenBank/DDBJ whole genome shotgun (WGS) entry which is preliminary data.</text>
</comment>
<feature type="domain" description="AB hydrolase-1" evidence="1">
    <location>
        <begin position="40"/>
        <end position="295"/>
    </location>
</feature>
<dbReference type="Pfam" id="PF12697">
    <property type="entry name" value="Abhydrolase_6"/>
    <property type="match status" value="1"/>
</dbReference>
<name>A0ABT7YV26_9ACTN</name>
<dbReference type="RefSeq" id="WP_289959144.1">
    <property type="nucleotide sequence ID" value="NZ_JAUEMJ010000008.1"/>
</dbReference>
<proteinExistence type="predicted"/>
<dbReference type="Gene3D" id="3.40.50.1820">
    <property type="entry name" value="alpha/beta hydrolase"/>
    <property type="match status" value="1"/>
</dbReference>
<dbReference type="InterPro" id="IPR050471">
    <property type="entry name" value="AB_hydrolase"/>
</dbReference>
<keyword evidence="3" id="KW-1185">Reference proteome</keyword>
<sequence length="311" mass="33050">MNENHTSAAQSARIAPLGGFQEIDGRRLFVHRAGSGGPAVVFLPGASAIGLDYYGLQQAAAAFTTAVVYDRGGSGYSDPMPLPRTAEAVAVELRELLHAQGIPGPYVLVPHSLGGAYAYRFAQLFPEEVAGLVWLDAFHRNWDEFMPAGSDLAAGEAIAPTREQLEGALPFMRDMVSAMYADFPADVREAVVDYHVSDTWIDVGMAERGTLVPLAEELLAGPGLPDVPVIALTPLGVDPGQQALMSEEALQEIHDGKTRLDAHLAASVSNGEQRLLTDTDHSRLIVERADAVVQAIRDVCDRAAARGATGA</sequence>
<organism evidence="2 3">
    <name type="scientific">Glycomyces tritici</name>
    <dbReference type="NCBI Taxonomy" id="2665176"/>
    <lineage>
        <taxon>Bacteria</taxon>
        <taxon>Bacillati</taxon>
        <taxon>Actinomycetota</taxon>
        <taxon>Actinomycetes</taxon>
        <taxon>Glycomycetales</taxon>
        <taxon>Glycomycetaceae</taxon>
        <taxon>Glycomyces</taxon>
    </lineage>
</organism>
<evidence type="ECO:0000313" key="3">
    <source>
        <dbReference type="Proteomes" id="UP001171902"/>
    </source>
</evidence>
<dbReference type="Proteomes" id="UP001171902">
    <property type="component" value="Unassembled WGS sequence"/>
</dbReference>